<evidence type="ECO:0000256" key="5">
    <source>
        <dbReference type="SAM" id="SignalP"/>
    </source>
</evidence>
<dbReference type="OrthoDB" id="269227at2759"/>
<dbReference type="InterPro" id="IPR036188">
    <property type="entry name" value="FAD/NAD-bd_sf"/>
</dbReference>
<dbReference type="Gene3D" id="3.50.50.60">
    <property type="entry name" value="FAD/NAD(P)-binding domain"/>
    <property type="match status" value="1"/>
</dbReference>
<dbReference type="PANTHER" id="PTHR11552:SF138">
    <property type="entry name" value="DEHYDROGENASE PKFF-RELATED"/>
    <property type="match status" value="1"/>
</dbReference>
<feature type="chain" id="PRO_5040404243" evidence="5">
    <location>
        <begin position="17"/>
        <end position="639"/>
    </location>
</feature>
<dbReference type="EMBL" id="ML978718">
    <property type="protein sequence ID" value="KAF2088016.1"/>
    <property type="molecule type" value="Genomic_DNA"/>
</dbReference>
<gene>
    <name evidence="7" type="ORF">K490DRAFT_56580</name>
</gene>
<dbReference type="SUPFAM" id="SSF51905">
    <property type="entry name" value="FAD/NAD(P)-binding domain"/>
    <property type="match status" value="1"/>
</dbReference>
<name>A0A9P4HX09_9PEZI</name>
<feature type="active site" description="Proton donor" evidence="3">
    <location>
        <position position="573"/>
    </location>
</feature>
<dbReference type="InterPro" id="IPR000172">
    <property type="entry name" value="GMC_OxRdtase_N"/>
</dbReference>
<feature type="active site" description="Proton acceptor" evidence="3">
    <location>
        <position position="617"/>
    </location>
</feature>
<dbReference type="GO" id="GO:0044550">
    <property type="term" value="P:secondary metabolite biosynthetic process"/>
    <property type="evidence" value="ECO:0007669"/>
    <property type="project" value="TreeGrafter"/>
</dbReference>
<evidence type="ECO:0000256" key="3">
    <source>
        <dbReference type="PIRSR" id="PIRSR000137-1"/>
    </source>
</evidence>
<dbReference type="PROSITE" id="PS00624">
    <property type="entry name" value="GMC_OXRED_2"/>
    <property type="match status" value="1"/>
</dbReference>
<dbReference type="PANTHER" id="PTHR11552">
    <property type="entry name" value="GLUCOSE-METHANOL-CHOLINE GMC OXIDOREDUCTASE"/>
    <property type="match status" value="1"/>
</dbReference>
<proteinExistence type="inferred from homology"/>
<dbReference type="InterPro" id="IPR012132">
    <property type="entry name" value="GMC_OxRdtase"/>
</dbReference>
<evidence type="ECO:0000313" key="8">
    <source>
        <dbReference type="Proteomes" id="UP000799776"/>
    </source>
</evidence>
<feature type="binding site" evidence="4">
    <location>
        <begin position="572"/>
        <end position="573"/>
    </location>
    <ligand>
        <name>FAD</name>
        <dbReference type="ChEBI" id="CHEBI:57692"/>
    </ligand>
</feature>
<sequence length="639" mass="68024">MHSLSLLSLLLPLTSAIPFRTSNNNPRSNTPTHLLGTSFGLPHPQTFDYVIVGGGTAGLLLAARLSEDSTTTVAVIEAGGFYELENGNVSQIPLDASVGSDKGFANVNRAVDWGFSTVPQAGALNATPHYARGRCLGGSSARNYMAYQRGTIDSYNLWATQVDDPSYTWPSLLPYLQKSVAYTTPDASKRARNASVSVDLKMLETGKKGKGKGGVRSGGEVGVTFSNYAQAISSWVQRGLAEIGIKPRDGFTSGALFGSSYVLENIEAATQTRESSETAFLTADVLARGNLVVFTHTMAQKVVFDGTRAKGVEVVTDGMGYLLSAGMEVILSAGSFQSPQLLMVSGVGPRSTLERYGIEVVADRPGVGQNMWDHVFFGPSYEVNVVTGSSTNNPTFLSAATQSYLQTQSGILTNSGGDLFAWEKLPRTTNAHPTFTNTTLTSLSAFPPDWPEVEYLTVAGYLGDNVDYSSGPTSGNYASVVAALVAPLSRGTVSISSANATDPPLINPNWLTHPTDQAVAIAAYKRVRQLWSTEAMKGVKVGEEVYPGLAAVKTESDEEILGEVRKAFNTVWHAGCTNKMGRKDDPMAVVDTRARVYGVEGLRVVDASAFALLPPGHPVSTIYALAEKIADDIKNDKNA</sequence>
<keyword evidence="5" id="KW-0732">Signal</keyword>
<dbReference type="GO" id="GO:0016614">
    <property type="term" value="F:oxidoreductase activity, acting on CH-OH group of donors"/>
    <property type="evidence" value="ECO:0007669"/>
    <property type="project" value="InterPro"/>
</dbReference>
<keyword evidence="4" id="KW-0274">FAD</keyword>
<dbReference type="InterPro" id="IPR007867">
    <property type="entry name" value="GMC_OxRtase_C"/>
</dbReference>
<dbReference type="Pfam" id="PF00732">
    <property type="entry name" value="GMC_oxred_N"/>
    <property type="match status" value="1"/>
</dbReference>
<organism evidence="7 8">
    <name type="scientific">Saccharata proteae CBS 121410</name>
    <dbReference type="NCBI Taxonomy" id="1314787"/>
    <lineage>
        <taxon>Eukaryota</taxon>
        <taxon>Fungi</taxon>
        <taxon>Dikarya</taxon>
        <taxon>Ascomycota</taxon>
        <taxon>Pezizomycotina</taxon>
        <taxon>Dothideomycetes</taxon>
        <taxon>Dothideomycetes incertae sedis</taxon>
        <taxon>Botryosphaeriales</taxon>
        <taxon>Saccharataceae</taxon>
        <taxon>Saccharata</taxon>
    </lineage>
</organism>
<evidence type="ECO:0000256" key="2">
    <source>
        <dbReference type="ARBA" id="ARBA00023180"/>
    </source>
</evidence>
<dbReference type="Pfam" id="PF05199">
    <property type="entry name" value="GMC_oxred_C"/>
    <property type="match status" value="1"/>
</dbReference>
<dbReference type="Proteomes" id="UP000799776">
    <property type="component" value="Unassembled WGS sequence"/>
</dbReference>
<dbReference type="Gene3D" id="3.30.560.10">
    <property type="entry name" value="Glucose Oxidase, domain 3"/>
    <property type="match status" value="1"/>
</dbReference>
<keyword evidence="2" id="KW-0325">Glycoprotein</keyword>
<keyword evidence="8" id="KW-1185">Reference proteome</keyword>
<feature type="signal peptide" evidence="5">
    <location>
        <begin position="1"/>
        <end position="16"/>
    </location>
</feature>
<accession>A0A9P4HX09</accession>
<evidence type="ECO:0000256" key="4">
    <source>
        <dbReference type="PIRSR" id="PIRSR000137-2"/>
    </source>
</evidence>
<feature type="domain" description="Glucose-methanol-choline oxidoreductase N-terminal" evidence="6">
    <location>
        <begin position="334"/>
        <end position="348"/>
    </location>
</feature>
<comment type="caution">
    <text evidence="7">The sequence shown here is derived from an EMBL/GenBank/DDBJ whole genome shotgun (WGS) entry which is preliminary data.</text>
</comment>
<reference evidence="7" key="1">
    <citation type="journal article" date="2020" name="Stud. Mycol.">
        <title>101 Dothideomycetes genomes: a test case for predicting lifestyles and emergence of pathogens.</title>
        <authorList>
            <person name="Haridas S."/>
            <person name="Albert R."/>
            <person name="Binder M."/>
            <person name="Bloem J."/>
            <person name="Labutti K."/>
            <person name="Salamov A."/>
            <person name="Andreopoulos B."/>
            <person name="Baker S."/>
            <person name="Barry K."/>
            <person name="Bills G."/>
            <person name="Bluhm B."/>
            <person name="Cannon C."/>
            <person name="Castanera R."/>
            <person name="Culley D."/>
            <person name="Daum C."/>
            <person name="Ezra D."/>
            <person name="Gonzalez J."/>
            <person name="Henrissat B."/>
            <person name="Kuo A."/>
            <person name="Liang C."/>
            <person name="Lipzen A."/>
            <person name="Lutzoni F."/>
            <person name="Magnuson J."/>
            <person name="Mondo S."/>
            <person name="Nolan M."/>
            <person name="Ohm R."/>
            <person name="Pangilinan J."/>
            <person name="Park H.-J."/>
            <person name="Ramirez L."/>
            <person name="Alfaro M."/>
            <person name="Sun H."/>
            <person name="Tritt A."/>
            <person name="Yoshinaga Y."/>
            <person name="Zwiers L.-H."/>
            <person name="Turgeon B."/>
            <person name="Goodwin S."/>
            <person name="Spatafora J."/>
            <person name="Crous P."/>
            <person name="Grigoriev I."/>
        </authorList>
    </citation>
    <scope>NUCLEOTIDE SEQUENCE</scope>
    <source>
        <strain evidence="7">CBS 121410</strain>
    </source>
</reference>
<comment type="cofactor">
    <cofactor evidence="4">
        <name>FAD</name>
        <dbReference type="ChEBI" id="CHEBI:57692"/>
    </cofactor>
</comment>
<dbReference type="GO" id="GO:0050660">
    <property type="term" value="F:flavin adenine dinucleotide binding"/>
    <property type="evidence" value="ECO:0007669"/>
    <property type="project" value="InterPro"/>
</dbReference>
<dbReference type="AlphaFoldDB" id="A0A9P4HX09"/>
<evidence type="ECO:0000259" key="6">
    <source>
        <dbReference type="PROSITE" id="PS00624"/>
    </source>
</evidence>
<dbReference type="PIRSF" id="PIRSF000137">
    <property type="entry name" value="Alcohol_oxidase"/>
    <property type="match status" value="1"/>
</dbReference>
<evidence type="ECO:0000256" key="1">
    <source>
        <dbReference type="ARBA" id="ARBA00010790"/>
    </source>
</evidence>
<keyword evidence="4" id="KW-0285">Flavoprotein</keyword>
<comment type="similarity">
    <text evidence="1">Belongs to the GMC oxidoreductase family.</text>
</comment>
<dbReference type="SUPFAM" id="SSF54373">
    <property type="entry name" value="FAD-linked reductases, C-terminal domain"/>
    <property type="match status" value="1"/>
</dbReference>
<evidence type="ECO:0000313" key="7">
    <source>
        <dbReference type="EMBL" id="KAF2088016.1"/>
    </source>
</evidence>
<protein>
    <submittedName>
        <fullName evidence="7">GMC oxidoreductase</fullName>
    </submittedName>
</protein>